<gene>
    <name evidence="3" type="ORF">SAMN04489717_4920</name>
</gene>
<organism evidence="3 4">
    <name type="scientific">Actinopolymorpha singaporensis</name>
    <dbReference type="NCBI Taxonomy" id="117157"/>
    <lineage>
        <taxon>Bacteria</taxon>
        <taxon>Bacillati</taxon>
        <taxon>Actinomycetota</taxon>
        <taxon>Actinomycetes</taxon>
        <taxon>Propionibacteriales</taxon>
        <taxon>Actinopolymorphaceae</taxon>
        <taxon>Actinopolymorpha</taxon>
    </lineage>
</organism>
<name>A0A1H1XCK3_9ACTN</name>
<dbReference type="InterPro" id="IPR000182">
    <property type="entry name" value="GNAT_dom"/>
</dbReference>
<reference evidence="3 4" key="1">
    <citation type="submission" date="2016-10" db="EMBL/GenBank/DDBJ databases">
        <authorList>
            <person name="de Groot N.N."/>
        </authorList>
    </citation>
    <scope>NUCLEOTIDE SEQUENCE [LARGE SCALE GENOMIC DNA]</scope>
    <source>
        <strain evidence="3 4">DSM 22024</strain>
    </source>
</reference>
<evidence type="ECO:0000313" key="4">
    <source>
        <dbReference type="Proteomes" id="UP000198983"/>
    </source>
</evidence>
<evidence type="ECO:0000313" key="3">
    <source>
        <dbReference type="EMBL" id="SDT07043.1"/>
    </source>
</evidence>
<sequence>MRDDDIGAARALTHEELQLSRSATRPASLPAPPAGPPTPDWSGRWERRAKHLLRHDAEGCWVAETDGEVVGVAMSLRREKLWGLSAFFVHPQAQGAGVGAALLDAALGYSQGCLRGIIISTADPRAARRYRLAGFTLHPTIRVAGTVDRSAIPVVDGVRTGGPGDQDLCASVDRRVRGAAHGVDHEFLCAEYGLLVSDTFTGSGYCFVDPSGSPVLLAATSRKIAQRLLWAALAVSPEGADVHVDYLTADQEWAVDVALAAGLSLRTEGYLCLRHMRPPAPYLPSGAFL</sequence>
<feature type="domain" description="N-acetyltransferase" evidence="2">
    <location>
        <begin position="1"/>
        <end position="153"/>
    </location>
</feature>
<dbReference type="SUPFAM" id="SSF55729">
    <property type="entry name" value="Acyl-CoA N-acyltransferases (Nat)"/>
    <property type="match status" value="1"/>
</dbReference>
<dbReference type="CDD" id="cd04301">
    <property type="entry name" value="NAT_SF"/>
    <property type="match status" value="1"/>
</dbReference>
<keyword evidence="3" id="KW-0808">Transferase</keyword>
<dbReference type="InterPro" id="IPR016181">
    <property type="entry name" value="Acyl_CoA_acyltransferase"/>
</dbReference>
<dbReference type="Pfam" id="PF00583">
    <property type="entry name" value="Acetyltransf_1"/>
    <property type="match status" value="1"/>
</dbReference>
<dbReference type="AlphaFoldDB" id="A0A1H1XCK3"/>
<dbReference type="GO" id="GO:0016747">
    <property type="term" value="F:acyltransferase activity, transferring groups other than amino-acyl groups"/>
    <property type="evidence" value="ECO:0007669"/>
    <property type="project" value="InterPro"/>
</dbReference>
<protein>
    <submittedName>
        <fullName evidence="3">Acetyltransferase (GNAT) domain-containing protein</fullName>
    </submittedName>
</protein>
<evidence type="ECO:0000256" key="1">
    <source>
        <dbReference type="SAM" id="MobiDB-lite"/>
    </source>
</evidence>
<feature type="compositionally biased region" description="Pro residues" evidence="1">
    <location>
        <begin position="29"/>
        <end position="39"/>
    </location>
</feature>
<keyword evidence="4" id="KW-1185">Reference proteome</keyword>
<dbReference type="EMBL" id="LT629732">
    <property type="protein sequence ID" value="SDT07043.1"/>
    <property type="molecule type" value="Genomic_DNA"/>
</dbReference>
<dbReference type="Gene3D" id="3.40.630.30">
    <property type="match status" value="1"/>
</dbReference>
<evidence type="ECO:0000259" key="2">
    <source>
        <dbReference type="PROSITE" id="PS51186"/>
    </source>
</evidence>
<accession>A0A1H1XCK3</accession>
<dbReference type="PROSITE" id="PS51186">
    <property type="entry name" value="GNAT"/>
    <property type="match status" value="1"/>
</dbReference>
<feature type="region of interest" description="Disordered" evidence="1">
    <location>
        <begin position="15"/>
        <end position="42"/>
    </location>
</feature>
<proteinExistence type="predicted"/>
<dbReference type="Proteomes" id="UP000198983">
    <property type="component" value="Chromosome I"/>
</dbReference>